<dbReference type="EMBL" id="JBHSPR010000042">
    <property type="protein sequence ID" value="MFC6021402.1"/>
    <property type="molecule type" value="Genomic_DNA"/>
</dbReference>
<reference evidence="2" key="1">
    <citation type="journal article" date="2019" name="Int. J. Syst. Evol. Microbiol.">
        <title>The Global Catalogue of Microorganisms (GCM) 10K type strain sequencing project: providing services to taxonomists for standard genome sequencing and annotation.</title>
        <authorList>
            <consortium name="The Broad Institute Genomics Platform"/>
            <consortium name="The Broad Institute Genome Sequencing Center for Infectious Disease"/>
            <person name="Wu L."/>
            <person name="Ma J."/>
        </authorList>
    </citation>
    <scope>NUCLEOTIDE SEQUENCE [LARGE SCALE GENOMIC DNA]</scope>
    <source>
        <strain evidence="2">ZS-35-S2</strain>
    </source>
</reference>
<evidence type="ECO:0000313" key="1">
    <source>
        <dbReference type="EMBL" id="MFC6021402.1"/>
    </source>
</evidence>
<gene>
    <name evidence="1" type="ORF">ACFP2T_35185</name>
</gene>
<proteinExistence type="predicted"/>
<protein>
    <submittedName>
        <fullName evidence="1">Uncharacterized protein</fullName>
    </submittedName>
</protein>
<dbReference type="Proteomes" id="UP001596203">
    <property type="component" value="Unassembled WGS sequence"/>
</dbReference>
<evidence type="ECO:0000313" key="2">
    <source>
        <dbReference type="Proteomes" id="UP001596203"/>
    </source>
</evidence>
<sequence>MTGDRIKAVAKLWAAHMEAAFPAGLRGVDIAGIEMVMFDSDAAGCLSTWLNNGGKFDDWRWDVLAECEQDLTRVIPQLAGYEASYYQRLLDMTVPVLDLPDALAPGTPSD</sequence>
<name>A0ABW1KJX1_9ACTN</name>
<dbReference type="RefSeq" id="WP_377429532.1">
    <property type="nucleotide sequence ID" value="NZ_JBHSPR010000042.1"/>
</dbReference>
<organism evidence="1 2">
    <name type="scientific">Plantactinospora solaniradicis</name>
    <dbReference type="NCBI Taxonomy" id="1723736"/>
    <lineage>
        <taxon>Bacteria</taxon>
        <taxon>Bacillati</taxon>
        <taxon>Actinomycetota</taxon>
        <taxon>Actinomycetes</taxon>
        <taxon>Micromonosporales</taxon>
        <taxon>Micromonosporaceae</taxon>
        <taxon>Plantactinospora</taxon>
    </lineage>
</organism>
<comment type="caution">
    <text evidence="1">The sequence shown here is derived from an EMBL/GenBank/DDBJ whole genome shotgun (WGS) entry which is preliminary data.</text>
</comment>
<accession>A0ABW1KJX1</accession>
<keyword evidence="2" id="KW-1185">Reference proteome</keyword>